<evidence type="ECO:0000256" key="1">
    <source>
        <dbReference type="ARBA" id="ARBA00004496"/>
    </source>
</evidence>
<evidence type="ECO:0000256" key="6">
    <source>
        <dbReference type="ARBA" id="ARBA00022723"/>
    </source>
</evidence>
<reference evidence="12 13" key="1">
    <citation type="submission" date="2019-03" db="EMBL/GenBank/DDBJ databases">
        <title>Metabolic potential of uncultured bacteria and archaea associated with petroleum seepage in deep-sea sediments.</title>
        <authorList>
            <person name="Dong X."/>
            <person name="Hubert C."/>
        </authorList>
    </citation>
    <scope>NUCLEOTIDE SEQUENCE [LARGE SCALE GENOMIC DNA]</scope>
    <source>
        <strain evidence="12">E29_bin36</strain>
    </source>
</reference>
<dbReference type="FunFam" id="3.30.230.70:FF:000002">
    <property type="entry name" value="Polyribonucleotide nucleotidyltransferase"/>
    <property type="match status" value="1"/>
</dbReference>
<dbReference type="Pfam" id="PF00575">
    <property type="entry name" value="S1"/>
    <property type="match status" value="1"/>
</dbReference>
<dbReference type="Pfam" id="PF03725">
    <property type="entry name" value="RNase_PH_C"/>
    <property type="match status" value="2"/>
</dbReference>
<comment type="cofactor">
    <cofactor evidence="9">
        <name>Mg(2+)</name>
        <dbReference type="ChEBI" id="CHEBI:18420"/>
    </cofactor>
</comment>
<dbReference type="InterPro" id="IPR036345">
    <property type="entry name" value="ExoRNase_PH_dom2_sf"/>
</dbReference>
<keyword evidence="5 9" id="KW-0548">Nucleotidyltransferase</keyword>
<dbReference type="InterPro" id="IPR001247">
    <property type="entry name" value="ExoRNase_PH_dom1"/>
</dbReference>
<comment type="similarity">
    <text evidence="2 9">Belongs to the polyribonucleotide nucleotidyltransferase family.</text>
</comment>
<dbReference type="GO" id="GO:0000287">
    <property type="term" value="F:magnesium ion binding"/>
    <property type="evidence" value="ECO:0007669"/>
    <property type="project" value="UniProtKB-UniRule"/>
</dbReference>
<dbReference type="Gene3D" id="2.40.50.140">
    <property type="entry name" value="Nucleic acid-binding proteins"/>
    <property type="match status" value="1"/>
</dbReference>
<comment type="caution">
    <text evidence="12">The sequence shown here is derived from an EMBL/GenBank/DDBJ whole genome shotgun (WGS) entry which is preliminary data.</text>
</comment>
<dbReference type="GO" id="GO:0006402">
    <property type="term" value="P:mRNA catabolic process"/>
    <property type="evidence" value="ECO:0007669"/>
    <property type="project" value="UniProtKB-UniRule"/>
</dbReference>
<evidence type="ECO:0000256" key="9">
    <source>
        <dbReference type="HAMAP-Rule" id="MF_01595"/>
    </source>
</evidence>
<keyword evidence="6 9" id="KW-0479">Metal-binding</keyword>
<dbReference type="InterPro" id="IPR012340">
    <property type="entry name" value="NA-bd_OB-fold"/>
</dbReference>
<dbReference type="InterPro" id="IPR015847">
    <property type="entry name" value="ExoRNase_PH_dom2"/>
</dbReference>
<evidence type="ECO:0000259" key="11">
    <source>
        <dbReference type="PROSITE" id="PS50126"/>
    </source>
</evidence>
<dbReference type="GO" id="GO:0006396">
    <property type="term" value="P:RNA processing"/>
    <property type="evidence" value="ECO:0007669"/>
    <property type="project" value="InterPro"/>
</dbReference>
<dbReference type="NCBIfam" id="NF008805">
    <property type="entry name" value="PRK11824.1"/>
    <property type="match status" value="1"/>
</dbReference>
<evidence type="ECO:0000256" key="7">
    <source>
        <dbReference type="ARBA" id="ARBA00022842"/>
    </source>
</evidence>
<dbReference type="SUPFAM" id="SSF54791">
    <property type="entry name" value="Eukaryotic type KH-domain (KH-domain type I)"/>
    <property type="match status" value="1"/>
</dbReference>
<comment type="function">
    <text evidence="9">Involved in mRNA degradation. Catalyzes the phosphorolysis of single-stranded polyribonucleotides processively in the 3'- to 5'-direction.</text>
</comment>
<name>A0A523XWC2_UNCT6</name>
<dbReference type="Proteomes" id="UP000315534">
    <property type="component" value="Unassembled WGS sequence"/>
</dbReference>
<feature type="binding site" evidence="9">
    <location>
        <position position="489"/>
    </location>
    <ligand>
        <name>Mg(2+)</name>
        <dbReference type="ChEBI" id="CHEBI:18420"/>
    </ligand>
</feature>
<dbReference type="Pfam" id="PF03726">
    <property type="entry name" value="PNPase"/>
    <property type="match status" value="1"/>
</dbReference>
<dbReference type="SUPFAM" id="SSF55666">
    <property type="entry name" value="Ribonuclease PH domain 2-like"/>
    <property type="match status" value="2"/>
</dbReference>
<evidence type="ECO:0000256" key="4">
    <source>
        <dbReference type="ARBA" id="ARBA00022679"/>
    </source>
</evidence>
<evidence type="ECO:0000256" key="2">
    <source>
        <dbReference type="ARBA" id="ARBA00007404"/>
    </source>
</evidence>
<dbReference type="SUPFAM" id="SSF54211">
    <property type="entry name" value="Ribosomal protein S5 domain 2-like"/>
    <property type="match status" value="2"/>
</dbReference>
<dbReference type="SUPFAM" id="SSF46915">
    <property type="entry name" value="Polynucleotide phosphorylase/guanosine pentaphosphate synthase (PNPase/GPSI), domain 3"/>
    <property type="match status" value="1"/>
</dbReference>
<feature type="domain" description="S1 motif" evidence="11">
    <location>
        <begin position="619"/>
        <end position="687"/>
    </location>
</feature>
<dbReference type="FunFam" id="3.30.230.70:FF:000001">
    <property type="entry name" value="Polyribonucleotide nucleotidyltransferase"/>
    <property type="match status" value="1"/>
</dbReference>
<accession>A0A523XWC2</accession>
<dbReference type="InterPro" id="IPR003029">
    <property type="entry name" value="S1_domain"/>
</dbReference>
<dbReference type="GO" id="GO:0003723">
    <property type="term" value="F:RNA binding"/>
    <property type="evidence" value="ECO:0007669"/>
    <property type="project" value="UniProtKB-UniRule"/>
</dbReference>
<dbReference type="FunFam" id="2.40.50.140:FF:000023">
    <property type="entry name" value="Polyribonucleotide nucleotidyltransferase"/>
    <property type="match status" value="1"/>
</dbReference>
<dbReference type="PANTHER" id="PTHR11252:SF0">
    <property type="entry name" value="POLYRIBONUCLEOTIDE NUCLEOTIDYLTRANSFERASE 1, MITOCHONDRIAL"/>
    <property type="match status" value="1"/>
</dbReference>
<evidence type="ECO:0000256" key="3">
    <source>
        <dbReference type="ARBA" id="ARBA00022490"/>
    </source>
</evidence>
<dbReference type="InterPro" id="IPR004087">
    <property type="entry name" value="KH_dom"/>
</dbReference>
<comment type="catalytic activity">
    <reaction evidence="9">
        <text>RNA(n+1) + phosphate = RNA(n) + a ribonucleoside 5'-diphosphate</text>
        <dbReference type="Rhea" id="RHEA:22096"/>
        <dbReference type="Rhea" id="RHEA-COMP:14527"/>
        <dbReference type="Rhea" id="RHEA-COMP:17342"/>
        <dbReference type="ChEBI" id="CHEBI:43474"/>
        <dbReference type="ChEBI" id="CHEBI:57930"/>
        <dbReference type="ChEBI" id="CHEBI:140395"/>
        <dbReference type="EC" id="2.7.7.8"/>
    </reaction>
</comment>
<dbReference type="PIRSF" id="PIRSF005499">
    <property type="entry name" value="PNPase"/>
    <property type="match status" value="1"/>
</dbReference>
<organism evidence="12 13">
    <name type="scientific">candidate division TA06 bacterium</name>
    <dbReference type="NCBI Taxonomy" id="2250710"/>
    <lineage>
        <taxon>Bacteria</taxon>
        <taxon>Bacteria division TA06</taxon>
    </lineage>
</organism>
<keyword evidence="3 9" id="KW-0963">Cytoplasm</keyword>
<dbReference type="GO" id="GO:0005829">
    <property type="term" value="C:cytosol"/>
    <property type="evidence" value="ECO:0007669"/>
    <property type="project" value="TreeGrafter"/>
</dbReference>
<gene>
    <name evidence="9 12" type="primary">pnp</name>
    <name evidence="12" type="ORF">E3J38_00250</name>
</gene>
<feature type="region of interest" description="Disordered" evidence="10">
    <location>
        <begin position="691"/>
        <end position="712"/>
    </location>
</feature>
<dbReference type="Pfam" id="PF00013">
    <property type="entry name" value="KH_1"/>
    <property type="match status" value="1"/>
</dbReference>
<dbReference type="CDD" id="cd04472">
    <property type="entry name" value="S1_PNPase"/>
    <property type="match status" value="1"/>
</dbReference>
<dbReference type="EMBL" id="SOIP01000010">
    <property type="protein sequence ID" value="TET83576.1"/>
    <property type="molecule type" value="Genomic_DNA"/>
</dbReference>
<dbReference type="InterPro" id="IPR004088">
    <property type="entry name" value="KH_dom_type_1"/>
</dbReference>
<dbReference type="InterPro" id="IPR036456">
    <property type="entry name" value="PNPase_PH_RNA-bd_sf"/>
</dbReference>
<protein>
    <recommendedName>
        <fullName evidence="9">Polyribonucleotide nucleotidyltransferase</fullName>
        <ecNumber evidence="9">2.7.7.8</ecNumber>
    </recommendedName>
    <alternativeName>
        <fullName evidence="9">Polynucleotide phosphorylase</fullName>
        <shortName evidence="9">PNPase</shortName>
    </alternativeName>
</protein>
<dbReference type="InterPro" id="IPR012162">
    <property type="entry name" value="PNPase"/>
</dbReference>
<dbReference type="CDD" id="cd02393">
    <property type="entry name" value="KH-I_PNPase"/>
    <property type="match status" value="1"/>
</dbReference>
<dbReference type="AlphaFoldDB" id="A0A523XWC2"/>
<dbReference type="PANTHER" id="PTHR11252">
    <property type="entry name" value="POLYRIBONUCLEOTIDE NUCLEOTIDYLTRANSFERASE"/>
    <property type="match status" value="1"/>
</dbReference>
<dbReference type="Pfam" id="PF01138">
    <property type="entry name" value="RNase_PH"/>
    <property type="match status" value="2"/>
</dbReference>
<evidence type="ECO:0000313" key="12">
    <source>
        <dbReference type="EMBL" id="TET83576.1"/>
    </source>
</evidence>
<keyword evidence="7 9" id="KW-0460">Magnesium</keyword>
<dbReference type="SMART" id="SM00322">
    <property type="entry name" value="KH"/>
    <property type="match status" value="1"/>
</dbReference>
<dbReference type="EC" id="2.7.7.8" evidence="9"/>
<dbReference type="Gene3D" id="3.30.1370.10">
    <property type="entry name" value="K Homology domain, type 1"/>
    <property type="match status" value="1"/>
</dbReference>
<dbReference type="InterPro" id="IPR027408">
    <property type="entry name" value="PNPase/RNase_PH_dom_sf"/>
</dbReference>
<dbReference type="Gene3D" id="3.30.230.70">
    <property type="entry name" value="GHMP Kinase, N-terminal domain"/>
    <property type="match status" value="2"/>
</dbReference>
<dbReference type="InterPro" id="IPR020568">
    <property type="entry name" value="Ribosomal_Su5_D2-typ_SF"/>
</dbReference>
<keyword evidence="8 9" id="KW-0694">RNA-binding</keyword>
<dbReference type="PROSITE" id="PS50084">
    <property type="entry name" value="KH_TYPE_1"/>
    <property type="match status" value="1"/>
</dbReference>
<dbReference type="CDD" id="cd11364">
    <property type="entry name" value="RNase_PH_PNPase_2"/>
    <property type="match status" value="1"/>
</dbReference>
<dbReference type="SUPFAM" id="SSF50249">
    <property type="entry name" value="Nucleic acid-binding proteins"/>
    <property type="match status" value="1"/>
</dbReference>
<dbReference type="InterPro" id="IPR015848">
    <property type="entry name" value="PNPase_PH_RNA-bd_bac/org-type"/>
</dbReference>
<evidence type="ECO:0000256" key="8">
    <source>
        <dbReference type="ARBA" id="ARBA00022884"/>
    </source>
</evidence>
<feature type="compositionally biased region" description="Basic and acidic residues" evidence="10">
    <location>
        <begin position="694"/>
        <end position="705"/>
    </location>
</feature>
<proteinExistence type="inferred from homology"/>
<keyword evidence="4 9" id="KW-0808">Transferase</keyword>
<dbReference type="InterPro" id="IPR036612">
    <property type="entry name" value="KH_dom_type_1_sf"/>
</dbReference>
<dbReference type="NCBIfam" id="TIGR03591">
    <property type="entry name" value="polynuc_phos"/>
    <property type="match status" value="1"/>
</dbReference>
<dbReference type="GO" id="GO:0004654">
    <property type="term" value="F:polyribonucleotide nucleotidyltransferase activity"/>
    <property type="evidence" value="ECO:0007669"/>
    <property type="project" value="UniProtKB-UniRule"/>
</dbReference>
<evidence type="ECO:0000256" key="5">
    <source>
        <dbReference type="ARBA" id="ARBA00022695"/>
    </source>
</evidence>
<evidence type="ECO:0000256" key="10">
    <source>
        <dbReference type="SAM" id="MobiDB-lite"/>
    </source>
</evidence>
<dbReference type="GO" id="GO:0000175">
    <property type="term" value="F:3'-5'-RNA exonuclease activity"/>
    <property type="evidence" value="ECO:0007669"/>
    <property type="project" value="TreeGrafter"/>
</dbReference>
<feature type="binding site" evidence="9">
    <location>
        <position position="483"/>
    </location>
    <ligand>
        <name>Mg(2+)</name>
        <dbReference type="ChEBI" id="CHEBI:18420"/>
    </ligand>
</feature>
<dbReference type="PROSITE" id="PS50126">
    <property type="entry name" value="S1"/>
    <property type="match status" value="1"/>
</dbReference>
<dbReference type="HAMAP" id="MF_01595">
    <property type="entry name" value="PNPase"/>
    <property type="match status" value="1"/>
</dbReference>
<sequence length="712" mass="77603">MIHKVETDLGGRPLIIECGKMAKQADGAVTVRYGDTIVLITVCASEEPREGIDYLPLMVDYREKTYAAGKIPGGFFKREGRPTEKEILSARLIDRPIRPLFQKGVIDDIQIVATVLSSDRENDSDILGSIGASSALAVSDVPFDGPIGIVRVGMVDGSFVINPTFPELENASLNLVVAGNGQRITTIEVHGQAVKEKEIVNALELALGEIGKLVELQKELRSLYGRPKRELHKIEVSPELRETVVDLAVGRVVIANSLQDIDERFVAIEKIKKELVEQLSEKYPDSEAKIGFVLEELISRDMRRRVIEEGKRLDNRQMDGLRSISCEVGILPRAHGSALFTRGQTQSLCAATLGTTVDEQKIENLAGESFKSFMLHYNFPPFSVGEVIPIRGPRRREVGHGALAEKALQSVIPSEDIFPYTIRIVSDILESNGSSSMAAVCGGSLCLMDAGVPIKSAVAGVAMGLVVEGEKQVILTDIAGAEDHYGDMDFKVAGTAEGITAIQLDTKVEGITLDTVEKALEQARENRLQILEVMSKTIEKPRGSISSYAPVVLRMEIPKSKIGEVIGPGGRVIRSLIEETGAEIEIKDDGKVTVVSHGEGSAELAMKKIEAIVEEVEVGKTYVGKVTRIMNFGAFVEILPGKEGLVHISQLAPHRVGKVTDEVSEGEEVTVKVVGVDEQGRINLSRKVLMAGGDQERHRPRDQNTRRYGKKR</sequence>
<dbReference type="FunFam" id="3.30.1370.10:FF:000001">
    <property type="entry name" value="Polyribonucleotide nucleotidyltransferase"/>
    <property type="match status" value="1"/>
</dbReference>
<evidence type="ECO:0000313" key="13">
    <source>
        <dbReference type="Proteomes" id="UP000315534"/>
    </source>
</evidence>
<comment type="subcellular location">
    <subcellularLocation>
        <location evidence="1 9">Cytoplasm</location>
    </subcellularLocation>
</comment>
<dbReference type="SMART" id="SM00316">
    <property type="entry name" value="S1"/>
    <property type="match status" value="1"/>
</dbReference>
<dbReference type="CDD" id="cd11363">
    <property type="entry name" value="RNase_PH_PNPase_1"/>
    <property type="match status" value="1"/>
</dbReference>